<evidence type="ECO:0000256" key="8">
    <source>
        <dbReference type="ARBA" id="ARBA00047899"/>
    </source>
</evidence>
<feature type="domain" description="Wall-associated receptor kinase galacturonan-binding" evidence="11">
    <location>
        <begin position="31"/>
        <end position="102"/>
    </location>
</feature>
<evidence type="ECO:0000259" key="11">
    <source>
        <dbReference type="Pfam" id="PF13947"/>
    </source>
</evidence>
<comment type="catalytic activity">
    <reaction evidence="8">
        <text>L-threonyl-[protein] + ATP = O-phospho-L-threonyl-[protein] + ADP + H(+)</text>
        <dbReference type="Rhea" id="RHEA:46608"/>
        <dbReference type="Rhea" id="RHEA-COMP:11060"/>
        <dbReference type="Rhea" id="RHEA-COMP:11605"/>
        <dbReference type="ChEBI" id="CHEBI:15378"/>
        <dbReference type="ChEBI" id="CHEBI:30013"/>
        <dbReference type="ChEBI" id="CHEBI:30616"/>
        <dbReference type="ChEBI" id="CHEBI:61977"/>
        <dbReference type="ChEBI" id="CHEBI:456216"/>
        <dbReference type="EC" id="2.7.11.1"/>
    </reaction>
</comment>
<reference evidence="13" key="1">
    <citation type="submission" date="2020-01" db="EMBL/GenBank/DDBJ databases">
        <authorList>
            <person name="Mishra B."/>
        </authorList>
    </citation>
    <scope>NUCLEOTIDE SEQUENCE [LARGE SCALE GENOMIC DNA]</scope>
</reference>
<dbReference type="GO" id="GO:0030247">
    <property type="term" value="F:polysaccharide binding"/>
    <property type="evidence" value="ECO:0007669"/>
    <property type="project" value="InterPro"/>
</dbReference>
<evidence type="ECO:0000256" key="6">
    <source>
        <dbReference type="ARBA" id="ARBA00023136"/>
    </source>
</evidence>
<comment type="catalytic activity">
    <reaction evidence="9">
        <text>L-seryl-[protein] + ATP = O-phospho-L-seryl-[protein] + ADP + H(+)</text>
        <dbReference type="Rhea" id="RHEA:17989"/>
        <dbReference type="Rhea" id="RHEA-COMP:9863"/>
        <dbReference type="Rhea" id="RHEA-COMP:11604"/>
        <dbReference type="ChEBI" id="CHEBI:15378"/>
        <dbReference type="ChEBI" id="CHEBI:29999"/>
        <dbReference type="ChEBI" id="CHEBI:30616"/>
        <dbReference type="ChEBI" id="CHEBI:83421"/>
        <dbReference type="ChEBI" id="CHEBI:456216"/>
        <dbReference type="EC" id="2.7.11.1"/>
    </reaction>
</comment>
<keyword evidence="5" id="KW-1133">Transmembrane helix</keyword>
<keyword evidence="14" id="KW-1185">Reference proteome</keyword>
<evidence type="ECO:0000256" key="4">
    <source>
        <dbReference type="ARBA" id="ARBA00022729"/>
    </source>
</evidence>
<dbReference type="EMBL" id="CACVBM020001120">
    <property type="protein sequence ID" value="CAA7032458.1"/>
    <property type="molecule type" value="Genomic_DNA"/>
</dbReference>
<comment type="caution">
    <text evidence="13">The sequence shown here is derived from an EMBL/GenBank/DDBJ whole genome shotgun (WGS) entry which is preliminary data.</text>
</comment>
<evidence type="ECO:0000256" key="9">
    <source>
        <dbReference type="ARBA" id="ARBA00048679"/>
    </source>
</evidence>
<comment type="subcellular location">
    <subcellularLocation>
        <location evidence="1">Membrane</location>
        <topology evidence="1">Single-pass type I membrane protein</topology>
    </subcellularLocation>
</comment>
<gene>
    <name evidence="13" type="ORF">MERR_LOCUS19693</name>
</gene>
<dbReference type="Pfam" id="PF14380">
    <property type="entry name" value="WAK_assoc"/>
    <property type="match status" value="1"/>
</dbReference>
<keyword evidence="4 10" id="KW-0732">Signal</keyword>
<dbReference type="OrthoDB" id="4062651at2759"/>
<evidence type="ECO:0000256" key="10">
    <source>
        <dbReference type="SAM" id="SignalP"/>
    </source>
</evidence>
<dbReference type="InterPro" id="IPR025287">
    <property type="entry name" value="WAK_GUB"/>
</dbReference>
<evidence type="ECO:0000256" key="2">
    <source>
        <dbReference type="ARBA" id="ARBA00012513"/>
    </source>
</evidence>
<organism evidence="13 14">
    <name type="scientific">Microthlaspi erraticum</name>
    <dbReference type="NCBI Taxonomy" id="1685480"/>
    <lineage>
        <taxon>Eukaryota</taxon>
        <taxon>Viridiplantae</taxon>
        <taxon>Streptophyta</taxon>
        <taxon>Embryophyta</taxon>
        <taxon>Tracheophyta</taxon>
        <taxon>Spermatophyta</taxon>
        <taxon>Magnoliopsida</taxon>
        <taxon>eudicotyledons</taxon>
        <taxon>Gunneridae</taxon>
        <taxon>Pentapetalae</taxon>
        <taxon>rosids</taxon>
        <taxon>malvids</taxon>
        <taxon>Brassicales</taxon>
        <taxon>Brassicaceae</taxon>
        <taxon>Coluteocarpeae</taxon>
        <taxon>Microthlaspi</taxon>
    </lineage>
</organism>
<feature type="signal peptide" evidence="10">
    <location>
        <begin position="1"/>
        <end position="17"/>
    </location>
</feature>
<dbReference type="GO" id="GO:0004674">
    <property type="term" value="F:protein serine/threonine kinase activity"/>
    <property type="evidence" value="ECO:0007669"/>
    <property type="project" value="UniProtKB-KW"/>
</dbReference>
<accession>A0A6D2IYY1</accession>
<protein>
    <recommendedName>
        <fullName evidence="2">non-specific serine/threonine protein kinase</fullName>
        <ecNumber evidence="2">2.7.11.1</ecNumber>
    </recommendedName>
</protein>
<evidence type="ECO:0000259" key="12">
    <source>
        <dbReference type="Pfam" id="PF14380"/>
    </source>
</evidence>
<proteinExistence type="predicted"/>
<dbReference type="InterPro" id="IPR032872">
    <property type="entry name" value="WAK_assoc_C"/>
</dbReference>
<name>A0A6D2IYY1_9BRAS</name>
<keyword evidence="7" id="KW-0325">Glycoprotein</keyword>
<evidence type="ECO:0000256" key="1">
    <source>
        <dbReference type="ARBA" id="ARBA00004479"/>
    </source>
</evidence>
<evidence type="ECO:0000313" key="14">
    <source>
        <dbReference type="Proteomes" id="UP000467841"/>
    </source>
</evidence>
<keyword evidence="3" id="KW-0812">Transmembrane</keyword>
<keyword evidence="6" id="KW-0472">Membrane</keyword>
<dbReference type="Proteomes" id="UP000467841">
    <property type="component" value="Unassembled WGS sequence"/>
</dbReference>
<feature type="chain" id="PRO_5025480041" description="non-specific serine/threonine protein kinase" evidence="10">
    <location>
        <begin position="18"/>
        <end position="256"/>
    </location>
</feature>
<dbReference type="Pfam" id="PF13947">
    <property type="entry name" value="GUB_WAK_bind"/>
    <property type="match status" value="1"/>
</dbReference>
<evidence type="ECO:0000313" key="13">
    <source>
        <dbReference type="EMBL" id="CAA7032458.1"/>
    </source>
</evidence>
<sequence>MSSSLLLIVSIFFSVVGLPSCFSVDQQYEECRSPPTCGSGPSLFPNITYPFWGDNIGKPNFCGQKEFELSCEENQNLTIEIKNLTLRIVSANLSDKTITVADDSLVEGGCPKIWEFNGDDRFALSPKTEKIDLFDCRGNPRPASSLSTISCQESNEPQRRYHVFESSNPPLNCTKAGEIPMLGSAKNVLLQSNGSNQALRIALGKGFELRYNIEDKFCQDCTDSSGICGSESRSGTFRCLCSDKPHKLSCKINDKG</sequence>
<dbReference type="PANTHER" id="PTHR33138:SF76">
    <property type="entry name" value="WALL-ASSOCIATED RECEPTOR KINASE CARBOXY-TERMINAL PROTEIN"/>
    <property type="match status" value="1"/>
</dbReference>
<dbReference type="AlphaFoldDB" id="A0A6D2IYY1"/>
<evidence type="ECO:0000256" key="3">
    <source>
        <dbReference type="ARBA" id="ARBA00022692"/>
    </source>
</evidence>
<evidence type="ECO:0000256" key="7">
    <source>
        <dbReference type="ARBA" id="ARBA00023180"/>
    </source>
</evidence>
<evidence type="ECO:0000256" key="5">
    <source>
        <dbReference type="ARBA" id="ARBA00022989"/>
    </source>
</evidence>
<dbReference type="PANTHER" id="PTHR33138">
    <property type="entry name" value="OS01G0690200 PROTEIN"/>
    <property type="match status" value="1"/>
</dbReference>
<dbReference type="EC" id="2.7.11.1" evidence="2"/>
<feature type="domain" description="Wall-associated receptor kinase C-terminal" evidence="12">
    <location>
        <begin position="167"/>
        <end position="244"/>
    </location>
</feature>
<dbReference type="GO" id="GO:0016020">
    <property type="term" value="C:membrane"/>
    <property type="evidence" value="ECO:0007669"/>
    <property type="project" value="UniProtKB-SubCell"/>
</dbReference>